<reference evidence="1 2" key="1">
    <citation type="submission" date="2024-02" db="EMBL/GenBank/DDBJ databases">
        <title>Expansion and revision of Xanthobacter and proposal of Roseixanthobacter gen. nov.</title>
        <authorList>
            <person name="Soltysiak M.P.M."/>
            <person name="Jalihal A."/>
            <person name="Ory A."/>
            <person name="Chrisophersen C."/>
            <person name="Lee A.D."/>
            <person name="Boulton J."/>
            <person name="Springer M."/>
        </authorList>
    </citation>
    <scope>NUCLEOTIDE SEQUENCE [LARGE SCALE GENOMIC DNA]</scope>
    <source>
        <strain evidence="1 2">CB5</strain>
    </source>
</reference>
<name>A0ABW6ZA20_9HYPH</name>
<proteinExistence type="predicted"/>
<comment type="caution">
    <text evidence="1">The sequence shown here is derived from an EMBL/GenBank/DDBJ whole genome shotgun (WGS) entry which is preliminary data.</text>
</comment>
<evidence type="ECO:0000313" key="2">
    <source>
        <dbReference type="Proteomes" id="UP001604043"/>
    </source>
</evidence>
<dbReference type="EMBL" id="JBAFUR010000001">
    <property type="protein sequence ID" value="MFG1250613.1"/>
    <property type="molecule type" value="Genomic_DNA"/>
</dbReference>
<gene>
    <name evidence="1" type="ORF">V5F30_00245</name>
</gene>
<organism evidence="1 2">
    <name type="scientific">Xanthobacter aminoxidans</name>
    <dbReference type="NCBI Taxonomy" id="186280"/>
    <lineage>
        <taxon>Bacteria</taxon>
        <taxon>Pseudomonadati</taxon>
        <taxon>Pseudomonadota</taxon>
        <taxon>Alphaproteobacteria</taxon>
        <taxon>Hyphomicrobiales</taxon>
        <taxon>Xanthobacteraceae</taxon>
        <taxon>Xanthobacter</taxon>
    </lineage>
</organism>
<dbReference type="Proteomes" id="UP001604043">
    <property type="component" value="Unassembled WGS sequence"/>
</dbReference>
<evidence type="ECO:0000313" key="1">
    <source>
        <dbReference type="EMBL" id="MFG1250613.1"/>
    </source>
</evidence>
<sequence length="57" mass="6552">MDNEASRYIASLAVELREIALRAGLMTSVYLLDMLILENKGRIAESEERRRQEQKLG</sequence>
<protein>
    <submittedName>
        <fullName evidence="1">Uncharacterized protein</fullName>
    </submittedName>
</protein>
<keyword evidence="2" id="KW-1185">Reference proteome</keyword>
<accession>A0ABW6ZA20</accession>
<dbReference type="RefSeq" id="WP_394007026.1">
    <property type="nucleotide sequence ID" value="NZ_JBAFUR010000001.1"/>
</dbReference>